<reference evidence="1 2" key="1">
    <citation type="submission" date="2018-05" db="EMBL/GenBank/DDBJ databases">
        <title>Complete Genome Sequence of Methylobacterium sp. 17Sr1-43.</title>
        <authorList>
            <person name="Srinivasan S."/>
        </authorList>
    </citation>
    <scope>NUCLEOTIDE SEQUENCE [LARGE SCALE GENOMIC DNA]</scope>
    <source>
        <strain evidence="1 2">17Sr1-43</strain>
    </source>
</reference>
<dbReference type="AlphaFoldDB" id="A0A2U8VQW1"/>
<organism evidence="1 2">
    <name type="scientific">Methylobacterium radiodurans</name>
    <dbReference type="NCBI Taxonomy" id="2202828"/>
    <lineage>
        <taxon>Bacteria</taxon>
        <taxon>Pseudomonadati</taxon>
        <taxon>Pseudomonadota</taxon>
        <taxon>Alphaproteobacteria</taxon>
        <taxon>Hyphomicrobiales</taxon>
        <taxon>Methylobacteriaceae</taxon>
        <taxon>Methylobacterium</taxon>
    </lineage>
</organism>
<accession>A0A2U8VQW1</accession>
<dbReference type="OrthoDB" id="9811695at2"/>
<protein>
    <submittedName>
        <fullName evidence="1">Uncharacterized protein</fullName>
    </submittedName>
</protein>
<evidence type="ECO:0000313" key="2">
    <source>
        <dbReference type="Proteomes" id="UP000246058"/>
    </source>
</evidence>
<keyword evidence="2" id="KW-1185">Reference proteome</keyword>
<sequence>MRPGLRAGLVGAATLAGLLAGLATCEDRLQRERVALCRRAVPALVPAETNLRVLRAGTGATPDSVRIDYAVGPRPHWALCRFGADTEIVGITTDRQNLSGASLYLLKRFYLDTPDAAEADPGER</sequence>
<dbReference type="Proteomes" id="UP000246058">
    <property type="component" value="Chromosome"/>
</dbReference>
<dbReference type="KEGG" id="meti:DK427_10285"/>
<dbReference type="RefSeq" id="WP_109951175.1">
    <property type="nucleotide sequence ID" value="NZ_CP029551.1"/>
</dbReference>
<gene>
    <name evidence="1" type="ORF">DK427_10285</name>
</gene>
<name>A0A2U8VQW1_9HYPH</name>
<proteinExistence type="predicted"/>
<evidence type="ECO:0000313" key="1">
    <source>
        <dbReference type="EMBL" id="AWN36067.1"/>
    </source>
</evidence>
<dbReference type="EMBL" id="CP029551">
    <property type="protein sequence ID" value="AWN36067.1"/>
    <property type="molecule type" value="Genomic_DNA"/>
</dbReference>